<evidence type="ECO:0000313" key="1">
    <source>
        <dbReference type="EMBL" id="OGF52808.1"/>
    </source>
</evidence>
<dbReference type="Proteomes" id="UP000179157">
    <property type="component" value="Unassembled WGS sequence"/>
</dbReference>
<gene>
    <name evidence="1" type="ORF">A2Z21_09455</name>
</gene>
<protein>
    <submittedName>
        <fullName evidence="1">Uncharacterized protein</fullName>
    </submittedName>
</protein>
<dbReference type="EMBL" id="MFGX01000126">
    <property type="protein sequence ID" value="OGF52808.1"/>
    <property type="molecule type" value="Genomic_DNA"/>
</dbReference>
<organism evidence="1 2">
    <name type="scientific">Fraserbacteria sp. (strain RBG_16_55_9)</name>
    <dbReference type="NCBI Taxonomy" id="1817864"/>
    <lineage>
        <taxon>Bacteria</taxon>
        <taxon>Candidatus Fraseribacteriota</taxon>
    </lineage>
</organism>
<sequence length="103" mass="11886">MTIAEIIERARRVRDYLIADKTRQEYMYPHASEDVLSALGCIRALIVDLKALNMRADLDVRVWKDFPTILQETGGGEWHPEPPLESMEAEDLILVHIAIWEEP</sequence>
<reference evidence="1 2" key="1">
    <citation type="journal article" date="2016" name="Nat. Commun.">
        <title>Thousands of microbial genomes shed light on interconnected biogeochemical processes in an aquifer system.</title>
        <authorList>
            <person name="Anantharaman K."/>
            <person name="Brown C.T."/>
            <person name="Hug L.A."/>
            <person name="Sharon I."/>
            <person name="Castelle C.J."/>
            <person name="Probst A.J."/>
            <person name="Thomas B.C."/>
            <person name="Singh A."/>
            <person name="Wilkins M.J."/>
            <person name="Karaoz U."/>
            <person name="Brodie E.L."/>
            <person name="Williams K.H."/>
            <person name="Hubbard S.S."/>
            <person name="Banfield J.F."/>
        </authorList>
    </citation>
    <scope>NUCLEOTIDE SEQUENCE [LARGE SCALE GENOMIC DNA]</scope>
    <source>
        <strain evidence="2">RBG_16_55_9</strain>
    </source>
</reference>
<proteinExistence type="predicted"/>
<accession>A0A1F5UNP7</accession>
<comment type="caution">
    <text evidence="1">The sequence shown here is derived from an EMBL/GenBank/DDBJ whole genome shotgun (WGS) entry which is preliminary data.</text>
</comment>
<evidence type="ECO:0000313" key="2">
    <source>
        <dbReference type="Proteomes" id="UP000179157"/>
    </source>
</evidence>
<dbReference type="AlphaFoldDB" id="A0A1F5UNP7"/>
<dbReference type="STRING" id="1817864.A2Z21_09455"/>
<name>A0A1F5UNP7_FRAXR</name>